<feature type="region of interest" description="Disordered" evidence="4">
    <location>
        <begin position="1"/>
        <end position="23"/>
    </location>
</feature>
<dbReference type="AlphaFoldDB" id="A0ABD3M6C5"/>
<dbReference type="Pfam" id="PF00400">
    <property type="entry name" value="WD40"/>
    <property type="match status" value="1"/>
</dbReference>
<dbReference type="Proteomes" id="UP001530293">
    <property type="component" value="Unassembled WGS sequence"/>
</dbReference>
<keyword evidence="2" id="KW-0677">Repeat</keyword>
<organism evidence="5 6">
    <name type="scientific">Discostella pseudostelligera</name>
    <dbReference type="NCBI Taxonomy" id="259834"/>
    <lineage>
        <taxon>Eukaryota</taxon>
        <taxon>Sar</taxon>
        <taxon>Stramenopiles</taxon>
        <taxon>Ochrophyta</taxon>
        <taxon>Bacillariophyta</taxon>
        <taxon>Coscinodiscophyceae</taxon>
        <taxon>Thalassiosirophycidae</taxon>
        <taxon>Stephanodiscales</taxon>
        <taxon>Stephanodiscaceae</taxon>
        <taxon>Discostella</taxon>
    </lineage>
</organism>
<dbReference type="EMBL" id="JALLBG020000254">
    <property type="protein sequence ID" value="KAL3757732.1"/>
    <property type="molecule type" value="Genomic_DNA"/>
</dbReference>
<feature type="compositionally biased region" description="Acidic residues" evidence="4">
    <location>
        <begin position="68"/>
        <end position="95"/>
    </location>
</feature>
<proteinExistence type="predicted"/>
<feature type="compositionally biased region" description="Acidic residues" evidence="4">
    <location>
        <begin position="47"/>
        <end position="60"/>
    </location>
</feature>
<evidence type="ECO:0000256" key="1">
    <source>
        <dbReference type="ARBA" id="ARBA00022574"/>
    </source>
</evidence>
<feature type="region of interest" description="Disordered" evidence="4">
    <location>
        <begin position="362"/>
        <end position="383"/>
    </location>
</feature>
<gene>
    <name evidence="5" type="ORF">ACHAWU_000373</name>
</gene>
<keyword evidence="6" id="KW-1185">Reference proteome</keyword>
<protein>
    <submittedName>
        <fullName evidence="5">Uncharacterized protein</fullName>
    </submittedName>
</protein>
<dbReference type="InterPro" id="IPR001680">
    <property type="entry name" value="WD40_rpt"/>
</dbReference>
<dbReference type="PANTHER" id="PTHR15574">
    <property type="entry name" value="WD REPEAT DOMAIN-CONTAINING FAMILY"/>
    <property type="match status" value="1"/>
</dbReference>
<dbReference type="InterPro" id="IPR045151">
    <property type="entry name" value="DCAF8"/>
</dbReference>
<sequence>MHLRFYGTSSSTNNGKTKRNRRRLQNMILAVGPGTPASFLIQGDEFGVGDEEEEEDEDEVMYIGDSAHEEEEQEEDDDGEDDDEVEVEVEEDDGGGGEALDSADGHNDAMEASSRAAPDLRHDVQQHHHERTHRRREEREAQEEAHEQTRNTNHRWGSWYNPNNLMMSSMIHAGCINTASWLDSGWRISTIPDDDESHLPAYCDYDVDEELICRSDAVMASLGTHSLDHTVDSIRPTEYPTQLVTSGDDRLVRFWDVSNSMGGISPWPGGDDTRTPYSSFLSSGKIVDAWRIRCWKRCIGEGIGYDSLPPPQILPGTVRPLATLNSGHRGNVFHVTTIPHSPGRVATCGADGFLRLHDVETELQQQRHKPSPTRYSTSTVQSNSSVIISPEYHSENNTGQRRQQVHVYPGGVALVHSSSASKMCFSHLFLSPNVGLVCSEGGLLHFDLRVPPSSQKRGSLVPELSDCCRACVPWRLGVGDDNDYGSNSGELESAYVFAGGNHTEVGLYDLRMTGSSSSLLSSSEVANYNNVIQKYRPAALHGKNGVAVSGIDLSKDKREILVSYESDHIYTFPVFGGKRDPTLQDVQQATMSENETVSDYASYGGHLNRLTFLKMARYAGPNDEYICTGSDSGHAWIYEKATGSVVSLLKADTSTCNGVLPHPTLPYFITYGIDSTAKLWRATTPVDKDVDDSDLGRFNHSQRVEYVKSLVADRWNKHKKRKVNVRLAGFLPDEHASDDNDGGSGFFGGMFMHSRTRDTNPFIGNDLMNLSELLTKNYFQCARSASIGSDNDDVPVKGAILPMKIRVNLMKLHQQANRMGLAFDEKMPCILKPKQHILTNSINGDSERDWESIKLVSYGSVADFIPDPSDWLPFDVPFSSPPLAAGMPFNLTHKEYLFDLFANQACTPIVLRDVYSTFDYVNGVYTGKYNFNVGEDNVETVDANPKCNIDDVPSTQQPQSNLETDNKPIFSQADLSALAWDMLFQTVSILKEAGNSALKASLPYLAAKRYDKAINYCAISYLKFPVPLGMEGFISEQQDKISKNGGYECCWTELLQTLIMVRLNLAMALLTSVSTRLSIMSTQCLLLMRGSYVLHFLSFQEIKDAKGAVTQAEQSLKELKPFATEKGVVFIGKKLTNKRTEESQDTYVQAKALQAKAYFRLGSAQLILGEYDEAVKSLECSIGSTKEANLKVDTGLMRKLNQAKRFRNDKIERQRKKFKLLFSSSIQDDNRE</sequence>
<dbReference type="PROSITE" id="PS00678">
    <property type="entry name" value="WD_REPEATS_1"/>
    <property type="match status" value="1"/>
</dbReference>
<evidence type="ECO:0000256" key="3">
    <source>
        <dbReference type="PROSITE-ProRule" id="PRU00339"/>
    </source>
</evidence>
<evidence type="ECO:0000313" key="5">
    <source>
        <dbReference type="EMBL" id="KAL3757732.1"/>
    </source>
</evidence>
<dbReference type="SUPFAM" id="SSF48452">
    <property type="entry name" value="TPR-like"/>
    <property type="match status" value="1"/>
</dbReference>
<dbReference type="InterPro" id="IPR036322">
    <property type="entry name" value="WD40_repeat_dom_sf"/>
</dbReference>
<name>A0ABD3M6C5_9STRA</name>
<feature type="repeat" description="TPR" evidence="3">
    <location>
        <begin position="1155"/>
        <end position="1188"/>
    </location>
</feature>
<dbReference type="Gene3D" id="1.25.40.10">
    <property type="entry name" value="Tetratricopeptide repeat domain"/>
    <property type="match status" value="1"/>
</dbReference>
<keyword evidence="3" id="KW-0802">TPR repeat</keyword>
<accession>A0ABD3M6C5</accession>
<dbReference type="PROSITE" id="PS50005">
    <property type="entry name" value="TPR"/>
    <property type="match status" value="1"/>
</dbReference>
<dbReference type="PANTHER" id="PTHR15574:SF21">
    <property type="entry name" value="DDB1- AND CUL4-ASSOCIATED FACTOR 8"/>
    <property type="match status" value="1"/>
</dbReference>
<feature type="compositionally biased region" description="Basic and acidic residues" evidence="4">
    <location>
        <begin position="118"/>
        <end position="127"/>
    </location>
</feature>
<feature type="compositionally biased region" description="Polar residues" evidence="4">
    <location>
        <begin position="373"/>
        <end position="383"/>
    </location>
</feature>
<dbReference type="InterPro" id="IPR019734">
    <property type="entry name" value="TPR_rpt"/>
</dbReference>
<evidence type="ECO:0000313" key="6">
    <source>
        <dbReference type="Proteomes" id="UP001530293"/>
    </source>
</evidence>
<evidence type="ECO:0000256" key="2">
    <source>
        <dbReference type="ARBA" id="ARBA00022737"/>
    </source>
</evidence>
<keyword evidence="1" id="KW-0853">WD repeat</keyword>
<evidence type="ECO:0000256" key="4">
    <source>
        <dbReference type="SAM" id="MobiDB-lite"/>
    </source>
</evidence>
<dbReference type="Gene3D" id="2.130.10.10">
    <property type="entry name" value="YVTN repeat-like/Quinoprotein amine dehydrogenase"/>
    <property type="match status" value="2"/>
</dbReference>
<dbReference type="SMART" id="SM00320">
    <property type="entry name" value="WD40"/>
    <property type="match status" value="4"/>
</dbReference>
<dbReference type="InterPro" id="IPR019775">
    <property type="entry name" value="WD40_repeat_CS"/>
</dbReference>
<reference evidence="5 6" key="1">
    <citation type="submission" date="2024-10" db="EMBL/GenBank/DDBJ databases">
        <title>Updated reference genomes for cyclostephanoid diatoms.</title>
        <authorList>
            <person name="Roberts W.R."/>
            <person name="Alverson A.J."/>
        </authorList>
    </citation>
    <scope>NUCLEOTIDE SEQUENCE [LARGE SCALE GENOMIC DNA]</scope>
    <source>
        <strain evidence="5 6">AJA232-27</strain>
    </source>
</reference>
<comment type="caution">
    <text evidence="5">The sequence shown here is derived from an EMBL/GenBank/DDBJ whole genome shotgun (WGS) entry which is preliminary data.</text>
</comment>
<dbReference type="InterPro" id="IPR015943">
    <property type="entry name" value="WD40/YVTN_repeat-like_dom_sf"/>
</dbReference>
<feature type="region of interest" description="Disordered" evidence="4">
    <location>
        <begin position="42"/>
        <end position="155"/>
    </location>
</feature>
<dbReference type="InterPro" id="IPR011990">
    <property type="entry name" value="TPR-like_helical_dom_sf"/>
</dbReference>
<dbReference type="SUPFAM" id="SSF50978">
    <property type="entry name" value="WD40 repeat-like"/>
    <property type="match status" value="1"/>
</dbReference>
<feature type="compositionally biased region" description="Basic and acidic residues" evidence="4">
    <location>
        <begin position="135"/>
        <end position="149"/>
    </location>
</feature>